<dbReference type="Proteomes" id="UP000887579">
    <property type="component" value="Unplaced"/>
</dbReference>
<proteinExistence type="predicted"/>
<sequence>MDFINRAKNTVIKKVSSSNALQNEYLKKLEEDSLSQLLIDYGSLKNLQHEFTSDAFKQNKSRNRYNYEVVDETRVKLPTNIYINANHVSSGPNGINFIAAEGPSGATANEFWTMTFSQNIDTIIMLCQCIESDDIKCFQYFPVSDRKTLESFDIKTIDYHEIIFRHDGKEAKIVERKFQVTNLISHVKKQVVHYQYINWPDHGCPSDTKPLMYLYQIVVAQAMNSCCPILVHCSAGIGRTGVFIAGQFFYELFIKNQLVSMKD</sequence>
<accession>A0AC34G6W1</accession>
<protein>
    <submittedName>
        <fullName evidence="2">Protein tyrosine phosphatase</fullName>
    </submittedName>
</protein>
<name>A0AC34G6W1_9BILA</name>
<organism evidence="1 2">
    <name type="scientific">Panagrolaimus sp. ES5</name>
    <dbReference type="NCBI Taxonomy" id="591445"/>
    <lineage>
        <taxon>Eukaryota</taxon>
        <taxon>Metazoa</taxon>
        <taxon>Ecdysozoa</taxon>
        <taxon>Nematoda</taxon>
        <taxon>Chromadorea</taxon>
        <taxon>Rhabditida</taxon>
        <taxon>Tylenchina</taxon>
        <taxon>Panagrolaimomorpha</taxon>
        <taxon>Panagrolaimoidea</taxon>
        <taxon>Panagrolaimidae</taxon>
        <taxon>Panagrolaimus</taxon>
    </lineage>
</organism>
<evidence type="ECO:0000313" key="1">
    <source>
        <dbReference type="Proteomes" id="UP000887579"/>
    </source>
</evidence>
<evidence type="ECO:0000313" key="2">
    <source>
        <dbReference type="WBParaSite" id="ES5_v2.g25446.t1"/>
    </source>
</evidence>
<reference evidence="2" key="1">
    <citation type="submission" date="2022-11" db="UniProtKB">
        <authorList>
            <consortium name="WormBaseParasite"/>
        </authorList>
    </citation>
    <scope>IDENTIFICATION</scope>
</reference>
<dbReference type="WBParaSite" id="ES5_v2.g25446.t1">
    <property type="protein sequence ID" value="ES5_v2.g25446.t1"/>
    <property type="gene ID" value="ES5_v2.g25446"/>
</dbReference>